<feature type="region of interest" description="Disordered" evidence="10">
    <location>
        <begin position="394"/>
        <end position="428"/>
    </location>
</feature>
<evidence type="ECO:0000256" key="3">
    <source>
        <dbReference type="ARBA" id="ARBA00022679"/>
    </source>
</evidence>
<feature type="compositionally biased region" description="Low complexity" evidence="10">
    <location>
        <begin position="414"/>
        <end position="428"/>
    </location>
</feature>
<dbReference type="Pfam" id="PF05679">
    <property type="entry name" value="CHGN"/>
    <property type="match status" value="1"/>
</dbReference>
<accession>A0A6A0HD76</accession>
<feature type="compositionally biased region" description="Polar residues" evidence="10">
    <location>
        <begin position="212"/>
        <end position="229"/>
    </location>
</feature>
<reference evidence="11" key="1">
    <citation type="submission" date="2014-08" db="EMBL/GenBank/DDBJ databases">
        <authorList>
            <person name="Murali S."/>
            <person name="Richards S."/>
            <person name="Bandaranaike D."/>
            <person name="Bellair M."/>
            <person name="Blankenburg K."/>
            <person name="Chao H."/>
            <person name="Dinh H."/>
            <person name="Doddapaneni H."/>
            <person name="Dugan-Rocha S."/>
            <person name="Elkadiri S."/>
            <person name="Gnanaolivu R."/>
            <person name="Hughes D."/>
            <person name="Lee S."/>
            <person name="Li M."/>
            <person name="Ming W."/>
            <person name="Munidasa M."/>
            <person name="Muniz J."/>
            <person name="Nguyen L."/>
            <person name="Osuji N."/>
            <person name="Pu L.-L."/>
            <person name="Puazo M."/>
            <person name="Skinner E."/>
            <person name="Qu C."/>
            <person name="Quiroz J."/>
            <person name="Raj R."/>
            <person name="Weissenberger G."/>
            <person name="Xin Y."/>
            <person name="Zou X."/>
            <person name="Han Y."/>
            <person name="Worley K."/>
            <person name="Muzny D."/>
            <person name="Gibbs R."/>
        </authorList>
    </citation>
    <scope>NUCLEOTIDE SEQUENCE</scope>
    <source>
        <strain evidence="11">HAZT.00-mixed</strain>
        <tissue evidence="11">Whole organism</tissue>
    </source>
</reference>
<dbReference type="PANTHER" id="PTHR12369">
    <property type="entry name" value="CHONDROITIN SYNTHASE"/>
    <property type="match status" value="1"/>
</dbReference>
<evidence type="ECO:0000256" key="2">
    <source>
        <dbReference type="ARBA" id="ARBA00009239"/>
    </source>
</evidence>
<evidence type="ECO:0000256" key="9">
    <source>
        <dbReference type="RuleBase" id="RU364016"/>
    </source>
</evidence>
<dbReference type="EMBL" id="JQDR03002099">
    <property type="protein sequence ID" value="KAA0203244.1"/>
    <property type="molecule type" value="Genomic_DNA"/>
</dbReference>
<evidence type="ECO:0000256" key="5">
    <source>
        <dbReference type="ARBA" id="ARBA00022968"/>
    </source>
</evidence>
<evidence type="ECO:0000256" key="4">
    <source>
        <dbReference type="ARBA" id="ARBA00022692"/>
    </source>
</evidence>
<keyword evidence="8" id="KW-0472">Membrane</keyword>
<evidence type="ECO:0000256" key="6">
    <source>
        <dbReference type="ARBA" id="ARBA00022989"/>
    </source>
</evidence>
<feature type="region of interest" description="Disordered" evidence="10">
    <location>
        <begin position="208"/>
        <end position="273"/>
    </location>
</feature>
<comment type="caution">
    <text evidence="11">The sequence shown here is derived from an EMBL/GenBank/DDBJ whole genome shotgun (WGS) entry which is preliminary data.</text>
</comment>
<keyword evidence="7 9" id="KW-0333">Golgi apparatus</keyword>
<evidence type="ECO:0000313" key="11">
    <source>
        <dbReference type="EMBL" id="KAA0203244.1"/>
    </source>
</evidence>
<dbReference type="AlphaFoldDB" id="A0A6A0HD76"/>
<dbReference type="InterPro" id="IPR008428">
    <property type="entry name" value="Chond_GalNAc"/>
</dbReference>
<sequence length="756" mass="84077">MSARAPLRPQHRPRSLAINLPPSHDELRIIRDTLHPFPDSSFLFRDAPHQLRDAPHSIRDAHHQFRDSSHPLRDATFTARDTSQALDAEPLLLHEASYLAKQTFPSIRKVSNHPHPEGSSIIPEAPNSAAEISHSKLYAANKPHVRLGVATDIDGSRASPAPFGRVSLGHDVQAALSEDEEQRAAYIRHLLLQIASLQQEVAALRTARTRSGAATNTPLSTAARTTPNLIQREPLRSFPASKDPASEDQSGHTVRRHGSSFSASSFPSDGHHNASQGVPMYEVVPFSHFSWSRVYPSELGLGKRVVEKPIGYRRKDVLAALTAALDHLNAYQNHGYRYSMDDFVEGSFRTIPTAGTQYELVFRDSFRNNENKNNNSSIMKNSYDGRVLSKSSEAVEEVNSRATRKEGSEKSGIISNPTKSISSRSPSSGNALKIVTLVRPFAPITVVKSRTNTARQLINIILPLSGRLQTFQRFMTKLTTVILPHDRRIFLTVVYFGDDGLQRARNIITKASRDASFRMVKLLTLNETFSRGKALQVGAQHWSGGDVLLFMCDVDVVFSTRFLDRCRMNAEPGRSVYYPLRNLYGFWNDGRKRSASYFFILFLVNSLLQDLDQLVISRDTGFWRDFGYGMTCQYRSDFLSVNGFDQEIVGWGGEDVLLYRKYVRSSLAVVRSTDPGIFHLWHPKLCSSALPGDQYRACLSSRALSEASHAHLGLVAFKKDLEKHPVGSQILPGISAAEKNLNTAAAGGSYQATGEI</sequence>
<dbReference type="Proteomes" id="UP000711488">
    <property type="component" value="Unassembled WGS sequence"/>
</dbReference>
<dbReference type="SUPFAM" id="SSF53448">
    <property type="entry name" value="Nucleotide-diphospho-sugar transferases"/>
    <property type="match status" value="1"/>
</dbReference>
<feature type="compositionally biased region" description="Low complexity" evidence="10">
    <location>
        <begin position="259"/>
        <end position="268"/>
    </location>
</feature>
<dbReference type="Gene3D" id="3.90.550.10">
    <property type="entry name" value="Spore Coat Polysaccharide Biosynthesis Protein SpsA, Chain A"/>
    <property type="match status" value="1"/>
</dbReference>
<comment type="subcellular location">
    <subcellularLocation>
        <location evidence="1 9">Golgi apparatus</location>
        <location evidence="1 9">Golgi stack membrane</location>
        <topology evidence="1 9">Single-pass type II membrane protein</topology>
    </subcellularLocation>
</comment>
<name>A0A6A0HD76_HYAAZ</name>
<keyword evidence="3 9" id="KW-0808">Transferase</keyword>
<organism evidence="11">
    <name type="scientific">Hyalella azteca</name>
    <name type="common">Amphipod</name>
    <dbReference type="NCBI Taxonomy" id="294128"/>
    <lineage>
        <taxon>Eukaryota</taxon>
        <taxon>Metazoa</taxon>
        <taxon>Ecdysozoa</taxon>
        <taxon>Arthropoda</taxon>
        <taxon>Crustacea</taxon>
        <taxon>Multicrustacea</taxon>
        <taxon>Malacostraca</taxon>
        <taxon>Eumalacostraca</taxon>
        <taxon>Peracarida</taxon>
        <taxon>Amphipoda</taxon>
        <taxon>Senticaudata</taxon>
        <taxon>Talitrida</taxon>
        <taxon>Talitroidea</taxon>
        <taxon>Hyalellidae</taxon>
        <taxon>Hyalella</taxon>
    </lineage>
</organism>
<evidence type="ECO:0000256" key="1">
    <source>
        <dbReference type="ARBA" id="ARBA00004447"/>
    </source>
</evidence>
<keyword evidence="6" id="KW-1133">Transmembrane helix</keyword>
<protein>
    <recommendedName>
        <fullName evidence="9">Hexosyltransferase</fullName>
        <ecNumber evidence="9">2.4.1.-</ecNumber>
    </recommendedName>
</protein>
<dbReference type="EC" id="2.4.1.-" evidence="9"/>
<dbReference type="OrthoDB" id="431432at2759"/>
<comment type="similarity">
    <text evidence="2 9">Belongs to the chondroitin N-acetylgalactosaminyltransferase family.</text>
</comment>
<evidence type="ECO:0000256" key="8">
    <source>
        <dbReference type="ARBA" id="ARBA00023136"/>
    </source>
</evidence>
<gene>
    <name evidence="11" type="ORF">HAZT_HAZT005636</name>
</gene>
<dbReference type="InterPro" id="IPR051227">
    <property type="entry name" value="CS_glycosyltransferase"/>
</dbReference>
<reference evidence="11" key="2">
    <citation type="journal article" date="2018" name="Environ. Sci. Technol.">
        <title>The Toxicogenome of Hyalella azteca: A Model for Sediment Ecotoxicology and Evolutionary Toxicology.</title>
        <authorList>
            <person name="Poynton H.C."/>
            <person name="Hasenbein S."/>
            <person name="Benoit J.B."/>
            <person name="Sepulveda M.S."/>
            <person name="Poelchau M.F."/>
            <person name="Hughes D.S.T."/>
            <person name="Murali S.C."/>
            <person name="Chen S."/>
            <person name="Glastad K.M."/>
            <person name="Goodisman M.A.D."/>
            <person name="Werren J.H."/>
            <person name="Vineis J.H."/>
            <person name="Bowen J.L."/>
            <person name="Friedrich M."/>
            <person name="Jones J."/>
            <person name="Robertson H.M."/>
            <person name="Feyereisen R."/>
            <person name="Mechler-Hickson A."/>
            <person name="Mathers N."/>
            <person name="Lee C.E."/>
            <person name="Colbourne J.K."/>
            <person name="Biales A."/>
            <person name="Johnston J.S."/>
            <person name="Wellborn G.A."/>
            <person name="Rosendale A.J."/>
            <person name="Cridge A.G."/>
            <person name="Munoz-Torres M.C."/>
            <person name="Bain P.A."/>
            <person name="Manny A.R."/>
            <person name="Major K.M."/>
            <person name="Lambert F.N."/>
            <person name="Vulpe C.D."/>
            <person name="Tuck P."/>
            <person name="Blalock B.J."/>
            <person name="Lin Y.Y."/>
            <person name="Smith M.E."/>
            <person name="Ochoa-Acuna H."/>
            <person name="Chen M.M."/>
            <person name="Childers C.P."/>
            <person name="Qu J."/>
            <person name="Dugan S."/>
            <person name="Lee S.L."/>
            <person name="Chao H."/>
            <person name="Dinh H."/>
            <person name="Han Y."/>
            <person name="Doddapaneni H."/>
            <person name="Worley K.C."/>
            <person name="Muzny D.M."/>
            <person name="Gibbs R.A."/>
            <person name="Richards S."/>
        </authorList>
    </citation>
    <scope>NUCLEOTIDE SEQUENCE</scope>
    <source>
        <strain evidence="11">HAZT.00-mixed</strain>
        <tissue evidence="11">Whole organism</tissue>
    </source>
</reference>
<keyword evidence="5 9" id="KW-0735">Signal-anchor</keyword>
<dbReference type="InterPro" id="IPR029044">
    <property type="entry name" value="Nucleotide-diphossugar_trans"/>
</dbReference>
<proteinExistence type="inferred from homology"/>
<keyword evidence="4" id="KW-0812">Transmembrane</keyword>
<dbReference type="GO" id="GO:0032580">
    <property type="term" value="C:Golgi cisterna membrane"/>
    <property type="evidence" value="ECO:0007669"/>
    <property type="project" value="UniProtKB-SubCell"/>
</dbReference>
<reference evidence="11" key="3">
    <citation type="submission" date="2019-06" db="EMBL/GenBank/DDBJ databases">
        <authorList>
            <person name="Poynton C."/>
            <person name="Hasenbein S."/>
            <person name="Benoit J.B."/>
            <person name="Sepulveda M.S."/>
            <person name="Poelchau M.F."/>
            <person name="Murali S.C."/>
            <person name="Chen S."/>
            <person name="Glastad K.M."/>
            <person name="Werren J.H."/>
            <person name="Vineis J.H."/>
            <person name="Bowen J.L."/>
            <person name="Friedrich M."/>
            <person name="Jones J."/>
            <person name="Robertson H.M."/>
            <person name="Feyereisen R."/>
            <person name="Mechler-Hickson A."/>
            <person name="Mathers N."/>
            <person name="Lee C.E."/>
            <person name="Colbourne J.K."/>
            <person name="Biales A."/>
            <person name="Johnston J.S."/>
            <person name="Wellborn G.A."/>
            <person name="Rosendale A.J."/>
            <person name="Cridge A.G."/>
            <person name="Munoz-Torres M.C."/>
            <person name="Bain P.A."/>
            <person name="Manny A.R."/>
            <person name="Major K.M."/>
            <person name="Lambert F.N."/>
            <person name="Vulpe C.D."/>
            <person name="Tuck P."/>
            <person name="Blalock B.J."/>
            <person name="Lin Y.-Y."/>
            <person name="Smith M.E."/>
            <person name="Ochoa-Acuna H."/>
            <person name="Chen M.-J.M."/>
            <person name="Childers C.P."/>
            <person name="Qu J."/>
            <person name="Dugan S."/>
            <person name="Lee S.L."/>
            <person name="Chao H."/>
            <person name="Dinh H."/>
            <person name="Han Y."/>
            <person name="Doddapaneni H."/>
            <person name="Worley K.C."/>
            <person name="Muzny D.M."/>
            <person name="Gibbs R.A."/>
            <person name="Richards S."/>
        </authorList>
    </citation>
    <scope>NUCLEOTIDE SEQUENCE</scope>
    <source>
        <strain evidence="11">HAZT.00-mixed</strain>
        <tissue evidence="11">Whole organism</tissue>
    </source>
</reference>
<evidence type="ECO:0000256" key="10">
    <source>
        <dbReference type="SAM" id="MobiDB-lite"/>
    </source>
</evidence>
<dbReference type="PANTHER" id="PTHR12369:SF45">
    <property type="entry name" value="HEXOSYLTRANSFERASE"/>
    <property type="match status" value="1"/>
</dbReference>
<dbReference type="GO" id="GO:0047238">
    <property type="term" value="F:glucuronosyl-N-acetylgalactosaminyl-proteoglycan 4-beta-N-acetylgalactosaminyltransferase activity"/>
    <property type="evidence" value="ECO:0007669"/>
    <property type="project" value="TreeGrafter"/>
</dbReference>
<evidence type="ECO:0000256" key="7">
    <source>
        <dbReference type="ARBA" id="ARBA00023034"/>
    </source>
</evidence>